<feature type="transmembrane region" description="Helical" evidence="8">
    <location>
        <begin position="150"/>
        <end position="170"/>
    </location>
</feature>
<dbReference type="Pfam" id="PF13231">
    <property type="entry name" value="PMT_2"/>
    <property type="match status" value="1"/>
</dbReference>
<evidence type="ECO:0000256" key="7">
    <source>
        <dbReference type="ARBA" id="ARBA00023136"/>
    </source>
</evidence>
<name>A0A7X0WDI7_9LIST</name>
<dbReference type="EMBL" id="JAAROL010000003">
    <property type="protein sequence ID" value="MBC1332250.1"/>
    <property type="molecule type" value="Genomic_DNA"/>
</dbReference>
<keyword evidence="7 8" id="KW-0472">Membrane</keyword>
<keyword evidence="5 8" id="KW-0812">Transmembrane</keyword>
<feature type="transmembrane region" description="Helical" evidence="8">
    <location>
        <begin position="248"/>
        <end position="267"/>
    </location>
</feature>
<comment type="caution">
    <text evidence="10">The sequence shown here is derived from an EMBL/GenBank/DDBJ whole genome shotgun (WGS) entry which is preliminary data.</text>
</comment>
<evidence type="ECO:0000256" key="8">
    <source>
        <dbReference type="SAM" id="Phobius"/>
    </source>
</evidence>
<keyword evidence="4" id="KW-0808">Transferase</keyword>
<dbReference type="GO" id="GO:0005886">
    <property type="term" value="C:plasma membrane"/>
    <property type="evidence" value="ECO:0007669"/>
    <property type="project" value="UniProtKB-SubCell"/>
</dbReference>
<keyword evidence="6 8" id="KW-1133">Transmembrane helix</keyword>
<dbReference type="PANTHER" id="PTHR33908:SF11">
    <property type="entry name" value="MEMBRANE PROTEIN"/>
    <property type="match status" value="1"/>
</dbReference>
<dbReference type="AlphaFoldDB" id="A0A7X0WDI7"/>
<feature type="transmembrane region" description="Helical" evidence="8">
    <location>
        <begin position="40"/>
        <end position="65"/>
    </location>
</feature>
<dbReference type="GO" id="GO:0016763">
    <property type="term" value="F:pentosyltransferase activity"/>
    <property type="evidence" value="ECO:0007669"/>
    <property type="project" value="TreeGrafter"/>
</dbReference>
<feature type="transmembrane region" description="Helical" evidence="8">
    <location>
        <begin position="274"/>
        <end position="291"/>
    </location>
</feature>
<feature type="domain" description="Glycosyltransferase RgtA/B/C/D-like" evidence="9">
    <location>
        <begin position="140"/>
        <end position="287"/>
    </location>
</feature>
<evidence type="ECO:0000256" key="3">
    <source>
        <dbReference type="ARBA" id="ARBA00022676"/>
    </source>
</evidence>
<dbReference type="RefSeq" id="WP_185374013.1">
    <property type="nucleotide sequence ID" value="NZ_JAARNB010000002.1"/>
</dbReference>
<accession>A0A7X0WDI7</accession>
<comment type="subcellular location">
    <subcellularLocation>
        <location evidence="1">Cell membrane</location>
        <topology evidence="1">Multi-pass membrane protein</topology>
    </subcellularLocation>
</comment>
<evidence type="ECO:0000313" key="10">
    <source>
        <dbReference type="EMBL" id="MBC1332250.1"/>
    </source>
</evidence>
<feature type="transmembrane region" description="Helical" evidence="8">
    <location>
        <begin position="177"/>
        <end position="195"/>
    </location>
</feature>
<organism evidence="10 11">
    <name type="scientific">Listeria booriae</name>
    <dbReference type="NCBI Taxonomy" id="1552123"/>
    <lineage>
        <taxon>Bacteria</taxon>
        <taxon>Bacillati</taxon>
        <taxon>Bacillota</taxon>
        <taxon>Bacilli</taxon>
        <taxon>Bacillales</taxon>
        <taxon>Listeriaceae</taxon>
        <taxon>Listeria</taxon>
    </lineage>
</organism>
<feature type="transmembrane region" description="Helical" evidence="8">
    <location>
        <begin position="6"/>
        <end position="28"/>
    </location>
</feature>
<reference evidence="10 11" key="1">
    <citation type="submission" date="2020-03" db="EMBL/GenBank/DDBJ databases">
        <title>Soil Listeria distribution.</title>
        <authorList>
            <person name="Liao J."/>
            <person name="Wiedmann M."/>
        </authorList>
    </citation>
    <scope>NUCLEOTIDE SEQUENCE [LARGE SCALE GENOMIC DNA]</scope>
    <source>
        <strain evidence="10 11">FSL L7-1833</strain>
    </source>
</reference>
<keyword evidence="3" id="KW-0328">Glycosyltransferase</keyword>
<feature type="transmembrane region" description="Helical" evidence="8">
    <location>
        <begin position="431"/>
        <end position="448"/>
    </location>
</feature>
<evidence type="ECO:0000256" key="1">
    <source>
        <dbReference type="ARBA" id="ARBA00004651"/>
    </source>
</evidence>
<dbReference type="GO" id="GO:0009103">
    <property type="term" value="P:lipopolysaccharide biosynthetic process"/>
    <property type="evidence" value="ECO:0007669"/>
    <property type="project" value="UniProtKB-ARBA"/>
</dbReference>
<feature type="transmembrane region" description="Helical" evidence="8">
    <location>
        <begin position="454"/>
        <end position="474"/>
    </location>
</feature>
<evidence type="ECO:0000256" key="5">
    <source>
        <dbReference type="ARBA" id="ARBA00022692"/>
    </source>
</evidence>
<sequence>MIKKTVQIILLAVPILIALVLLGTKLVFLNKEVVKLHVPVWQIALILLITLFLIGGLGYLLFKLYNRRKSAFYITLGLLIIVPRLIWVLCFPIEPTSDFYLYHIIASYRADQNSWSTLFQQNILNYAPFFTHILYFSTVLSWVYSFTGNVVIAGQIFNILLTLIGAVLLFKACKNIFKLPVAVMATLIFVLWPSYLMYSTLIGSEPLFMALLALSMYLWTKLEARNPSMFLSIVLGLTLVLMNLIRPLAAVILIAFILCSLITKWEWRSFWRKYVPVVLVFGILVLAGGWINKIIYPFETAANFTGYSMYIGANEKTTGQWSQEDMTYFWSLYHANPDKLSNINKDMQQKAIDRLQKITKEGKLLPFETKKMKIYADENYGYEWNVYNNAPTIYHYSDILLAVSNVVAALMILLGFIGLILAIIRGKMKQIYLFALMEVGFTLSALLVEVQGRYHIPLIFIYSILAAYTLYSIIEITTRRISH</sequence>
<evidence type="ECO:0000313" key="11">
    <source>
        <dbReference type="Proteomes" id="UP000532866"/>
    </source>
</evidence>
<dbReference type="InterPro" id="IPR050297">
    <property type="entry name" value="LipidA_mod_glycosyltrf_83"/>
</dbReference>
<protein>
    <recommendedName>
        <fullName evidence="9">Glycosyltransferase RgtA/B/C/D-like domain-containing protein</fullName>
    </recommendedName>
</protein>
<feature type="transmembrane region" description="Helical" evidence="8">
    <location>
        <begin position="71"/>
        <end position="93"/>
    </location>
</feature>
<dbReference type="InterPro" id="IPR038731">
    <property type="entry name" value="RgtA/B/C-like"/>
</dbReference>
<gene>
    <name evidence="10" type="ORF">HB759_09930</name>
</gene>
<feature type="transmembrane region" description="Helical" evidence="8">
    <location>
        <begin position="399"/>
        <end position="424"/>
    </location>
</feature>
<feature type="transmembrane region" description="Helical" evidence="8">
    <location>
        <begin position="123"/>
        <end position="144"/>
    </location>
</feature>
<evidence type="ECO:0000256" key="2">
    <source>
        <dbReference type="ARBA" id="ARBA00022475"/>
    </source>
</evidence>
<evidence type="ECO:0000256" key="4">
    <source>
        <dbReference type="ARBA" id="ARBA00022679"/>
    </source>
</evidence>
<keyword evidence="2" id="KW-1003">Cell membrane</keyword>
<proteinExistence type="predicted"/>
<evidence type="ECO:0000256" key="6">
    <source>
        <dbReference type="ARBA" id="ARBA00022989"/>
    </source>
</evidence>
<feature type="transmembrane region" description="Helical" evidence="8">
    <location>
        <begin position="201"/>
        <end position="219"/>
    </location>
</feature>
<evidence type="ECO:0000259" key="9">
    <source>
        <dbReference type="Pfam" id="PF13231"/>
    </source>
</evidence>
<dbReference type="PANTHER" id="PTHR33908">
    <property type="entry name" value="MANNOSYLTRANSFERASE YKCB-RELATED"/>
    <property type="match status" value="1"/>
</dbReference>
<dbReference type="Proteomes" id="UP000532866">
    <property type="component" value="Unassembled WGS sequence"/>
</dbReference>